<proteinExistence type="predicted"/>
<evidence type="ECO:0000313" key="1">
    <source>
        <dbReference type="EMBL" id="EER59475.1"/>
    </source>
</evidence>
<reference evidence="1 2" key="1">
    <citation type="submission" date="2009-05" db="EMBL/GenBank/DDBJ databases">
        <title>The draft genome of Acidovorax delafieldii 2AN.</title>
        <authorList>
            <consortium name="US DOE Joint Genome Institute (JGI-PGF)"/>
            <person name="Lucas S."/>
            <person name="Copeland A."/>
            <person name="Lapidus A."/>
            <person name="Glavina del Rio T."/>
            <person name="Tice H."/>
            <person name="Bruce D."/>
            <person name="Goodwin L."/>
            <person name="Pitluck S."/>
            <person name="Larimer F."/>
            <person name="Land M.L."/>
            <person name="Hauser L."/>
            <person name="Shelobolina E.S."/>
            <person name="Picardal F."/>
            <person name="Roden E."/>
            <person name="Emerson D."/>
        </authorList>
    </citation>
    <scope>NUCLEOTIDE SEQUENCE [LARGE SCALE GENOMIC DNA]</scope>
    <source>
        <strain evidence="1 2">2AN</strain>
    </source>
</reference>
<dbReference type="Proteomes" id="UP000003856">
    <property type="component" value="Unassembled WGS sequence"/>
</dbReference>
<organism evidence="1 2">
    <name type="scientific">Acidovorax delafieldii 2AN</name>
    <dbReference type="NCBI Taxonomy" id="573060"/>
    <lineage>
        <taxon>Bacteria</taxon>
        <taxon>Pseudomonadati</taxon>
        <taxon>Pseudomonadota</taxon>
        <taxon>Betaproteobacteria</taxon>
        <taxon>Burkholderiales</taxon>
        <taxon>Comamonadaceae</taxon>
        <taxon>Acidovorax</taxon>
    </lineage>
</organism>
<protein>
    <recommendedName>
        <fullName evidence="3">Integrase</fullName>
    </recommendedName>
</protein>
<dbReference type="EMBL" id="ACQT01000122">
    <property type="protein sequence ID" value="EER59475.1"/>
    <property type="molecule type" value="Genomic_DNA"/>
</dbReference>
<name>C5T7R1_ACIDE</name>
<comment type="caution">
    <text evidence="1">The sequence shown here is derived from an EMBL/GenBank/DDBJ whole genome shotgun (WGS) entry which is preliminary data.</text>
</comment>
<keyword evidence="2" id="KW-1185">Reference proteome</keyword>
<gene>
    <name evidence="1" type="ORF">AcdelDRAFT_2941</name>
</gene>
<evidence type="ECO:0000313" key="2">
    <source>
        <dbReference type="Proteomes" id="UP000003856"/>
    </source>
</evidence>
<dbReference type="PATRIC" id="fig|573060.9.peg.2098"/>
<sequence length="93" mass="10847">MAAIRERKDQNGKMSYQAQVRIQGYPPQSKTFLRKTDAKQWAIQTETEIRTGMTIRKNSASKHTVREMLERYRDNVLTDKANGGKDHKTHIAW</sequence>
<accession>C5T7R1</accession>
<feature type="non-terminal residue" evidence="1">
    <location>
        <position position="93"/>
    </location>
</feature>
<dbReference type="AlphaFoldDB" id="C5T7R1"/>
<evidence type="ECO:0008006" key="3">
    <source>
        <dbReference type="Google" id="ProtNLM"/>
    </source>
</evidence>